<gene>
    <name evidence="2" type="ORF">CANARDRAFT_24827</name>
</gene>
<organism evidence="2 3">
    <name type="scientific">[Candida] arabinofermentans NRRL YB-2248</name>
    <dbReference type="NCBI Taxonomy" id="983967"/>
    <lineage>
        <taxon>Eukaryota</taxon>
        <taxon>Fungi</taxon>
        <taxon>Dikarya</taxon>
        <taxon>Ascomycota</taxon>
        <taxon>Saccharomycotina</taxon>
        <taxon>Pichiomycetes</taxon>
        <taxon>Pichiales</taxon>
        <taxon>Pichiaceae</taxon>
        <taxon>Ogataea</taxon>
        <taxon>Ogataea/Candida clade</taxon>
    </lineage>
</organism>
<evidence type="ECO:0000256" key="1">
    <source>
        <dbReference type="SAM" id="MobiDB-lite"/>
    </source>
</evidence>
<evidence type="ECO:0000313" key="3">
    <source>
        <dbReference type="Proteomes" id="UP000094801"/>
    </source>
</evidence>
<dbReference type="Proteomes" id="UP000094801">
    <property type="component" value="Unassembled WGS sequence"/>
</dbReference>
<accession>A0A1E4SVZ0</accession>
<keyword evidence="3" id="KW-1185">Reference proteome</keyword>
<feature type="compositionally biased region" description="Polar residues" evidence="1">
    <location>
        <begin position="297"/>
        <end position="315"/>
    </location>
</feature>
<dbReference type="AlphaFoldDB" id="A0A1E4SVZ0"/>
<proteinExistence type="predicted"/>
<feature type="region of interest" description="Disordered" evidence="1">
    <location>
        <begin position="290"/>
        <end position="320"/>
    </location>
</feature>
<name>A0A1E4SVZ0_9ASCO</name>
<evidence type="ECO:0000313" key="2">
    <source>
        <dbReference type="EMBL" id="ODV83592.1"/>
    </source>
</evidence>
<protein>
    <submittedName>
        <fullName evidence="2">Uncharacterized protein</fullName>
    </submittedName>
</protein>
<dbReference type="EMBL" id="KV453862">
    <property type="protein sequence ID" value="ODV83592.1"/>
    <property type="molecule type" value="Genomic_DNA"/>
</dbReference>
<sequence length="345" mass="39026">MTLVNTLDQLMTVSNRYTMTESDNCRLELMENTSNASIYIDSILNEAKRLNRKSTGAKSKSKFKSNQDFQISDSPTSIADVSLYSAEARIVQQSYHSTDSNDLPFSFCNEFLNTDSNSNSDSNRLTNEGGEFCSIVDEIEIYHGPQGPKTPEVQETNDQQQTILVNDEPLSEPHHDRKNFTDTSLSFLNLNLNLNGKHSTDVSSSSTNKDLFKVSFPTNHKESIAQFASDTIETAFNDKEADYIFVEPIISIDDNVDDDNQNEDDQDMKLNLVVPLTFISKSKINTDENSEFESQVDKSINSNSNSRQIKQNSKNTRSKSIKKREMMMSVFGLIKHHNDENEQAF</sequence>
<reference evidence="3" key="1">
    <citation type="submission" date="2016-04" db="EMBL/GenBank/DDBJ databases">
        <title>Comparative genomics of biotechnologically important yeasts.</title>
        <authorList>
            <consortium name="DOE Joint Genome Institute"/>
            <person name="Riley R."/>
            <person name="Haridas S."/>
            <person name="Wolfe K.H."/>
            <person name="Lopes M.R."/>
            <person name="Hittinger C.T."/>
            <person name="Goker M."/>
            <person name="Salamov A."/>
            <person name="Wisecaver J."/>
            <person name="Long T.M."/>
            <person name="Aerts A.L."/>
            <person name="Barry K."/>
            <person name="Choi C."/>
            <person name="Clum A."/>
            <person name="Coughlan A.Y."/>
            <person name="Deshpande S."/>
            <person name="Douglass A.P."/>
            <person name="Hanson S.J."/>
            <person name="Klenk H.-P."/>
            <person name="Labutti K."/>
            <person name="Lapidus A."/>
            <person name="Lindquist E."/>
            <person name="Lipzen A."/>
            <person name="Meier-Kolthoff J.P."/>
            <person name="Ohm R.A."/>
            <person name="Otillar R.P."/>
            <person name="Pangilinan J."/>
            <person name="Peng Y."/>
            <person name="Rokas A."/>
            <person name="Rosa C.A."/>
            <person name="Scheuner C."/>
            <person name="Sibirny A.A."/>
            <person name="Slot J.C."/>
            <person name="Stielow J.B."/>
            <person name="Sun H."/>
            <person name="Kurtzman C.P."/>
            <person name="Blackwell M."/>
            <person name="Grigoriev I.V."/>
            <person name="Jeffries T.W."/>
        </authorList>
    </citation>
    <scope>NUCLEOTIDE SEQUENCE [LARGE SCALE GENOMIC DNA]</scope>
    <source>
        <strain evidence="3">NRRL YB-2248</strain>
    </source>
</reference>